<dbReference type="AlphaFoldDB" id="A0A0G0G9U7"/>
<gene>
    <name evidence="7" type="ORF">UR91_C0017G0021</name>
</gene>
<feature type="domain" description="Glycosyltransferase 2-like" evidence="6">
    <location>
        <begin position="3"/>
        <end position="114"/>
    </location>
</feature>
<dbReference type="Proteomes" id="UP000034798">
    <property type="component" value="Unassembled WGS sequence"/>
</dbReference>
<keyword evidence="5" id="KW-0460">Magnesium</keyword>
<dbReference type="InterPro" id="IPR001173">
    <property type="entry name" value="Glyco_trans_2-like"/>
</dbReference>
<sequence length="231" mass="26215">MVTIIIPAFNESDTIDELIKSVIKHPQIREVIVVNDGSTDNTGKIAEKAGARVLNLAQNVGKADAMDIGVRAAQSEIILFLDADVIGFTHEKISNIIDPVLDGKLEMHIGILPRPSLSILSKKVFYFILILSGMRALTKELWYKVPRVHKDGFKIELALNHMARKWGKGLGYEIIPGLIHTTKEKKHGISSGLWRRVKMIKEIIFIIFQLYIFEPLKNSFERLFRIEFNKL</sequence>
<keyword evidence="4 7" id="KW-0808">Transferase</keyword>
<dbReference type="PANTHER" id="PTHR48090:SF10">
    <property type="entry name" value="GLUCOSYL-3-PHOSPHOGLYCERATE SYNTHASE"/>
    <property type="match status" value="1"/>
</dbReference>
<organism evidence="7 8">
    <name type="scientific">Candidatus Nomurabacteria bacterium GW2011_GWC2_35_8</name>
    <dbReference type="NCBI Taxonomy" id="1618752"/>
    <lineage>
        <taxon>Bacteria</taxon>
        <taxon>Candidatus Nomuraibacteriota</taxon>
    </lineage>
</organism>
<reference evidence="7 8" key="1">
    <citation type="journal article" date="2015" name="Nature">
        <title>rRNA introns, odd ribosomes, and small enigmatic genomes across a large radiation of phyla.</title>
        <authorList>
            <person name="Brown C.T."/>
            <person name="Hug L.A."/>
            <person name="Thomas B.C."/>
            <person name="Sharon I."/>
            <person name="Castelle C.J."/>
            <person name="Singh A."/>
            <person name="Wilkins M.J."/>
            <person name="Williams K.H."/>
            <person name="Banfield J.F."/>
        </authorList>
    </citation>
    <scope>NUCLEOTIDE SEQUENCE [LARGE SCALE GENOMIC DNA]</scope>
</reference>
<dbReference type="Pfam" id="PF00535">
    <property type="entry name" value="Glycos_transf_2"/>
    <property type="match status" value="1"/>
</dbReference>
<comment type="similarity">
    <text evidence="2">Belongs to the glycosyltransferase 2 family.</text>
</comment>
<evidence type="ECO:0000256" key="1">
    <source>
        <dbReference type="ARBA" id="ARBA00001946"/>
    </source>
</evidence>
<evidence type="ECO:0000259" key="6">
    <source>
        <dbReference type="Pfam" id="PF00535"/>
    </source>
</evidence>
<evidence type="ECO:0000313" key="7">
    <source>
        <dbReference type="EMBL" id="KKP88497.1"/>
    </source>
</evidence>
<evidence type="ECO:0000313" key="8">
    <source>
        <dbReference type="Proteomes" id="UP000034798"/>
    </source>
</evidence>
<accession>A0A0G0G9U7</accession>
<dbReference type="CDD" id="cd04179">
    <property type="entry name" value="DPM_DPG-synthase_like"/>
    <property type="match status" value="1"/>
</dbReference>
<evidence type="ECO:0000256" key="4">
    <source>
        <dbReference type="ARBA" id="ARBA00022679"/>
    </source>
</evidence>
<dbReference type="InterPro" id="IPR050256">
    <property type="entry name" value="Glycosyltransferase_2"/>
</dbReference>
<dbReference type="SUPFAM" id="SSF53448">
    <property type="entry name" value="Nucleotide-diphospho-sugar transferases"/>
    <property type="match status" value="1"/>
</dbReference>
<evidence type="ECO:0000256" key="2">
    <source>
        <dbReference type="ARBA" id="ARBA00006739"/>
    </source>
</evidence>
<evidence type="ECO:0000256" key="3">
    <source>
        <dbReference type="ARBA" id="ARBA00022676"/>
    </source>
</evidence>
<protein>
    <submittedName>
        <fullName evidence="7">Glycosyl transferase family 2</fullName>
    </submittedName>
</protein>
<name>A0A0G0G9U7_9BACT</name>
<evidence type="ECO:0000256" key="5">
    <source>
        <dbReference type="ARBA" id="ARBA00022842"/>
    </source>
</evidence>
<proteinExistence type="inferred from homology"/>
<comment type="caution">
    <text evidence="7">The sequence shown here is derived from an EMBL/GenBank/DDBJ whole genome shotgun (WGS) entry which is preliminary data.</text>
</comment>
<dbReference type="PANTHER" id="PTHR48090">
    <property type="entry name" value="UNDECAPRENYL-PHOSPHATE 4-DEOXY-4-FORMAMIDO-L-ARABINOSE TRANSFERASE-RELATED"/>
    <property type="match status" value="1"/>
</dbReference>
<dbReference type="InterPro" id="IPR029044">
    <property type="entry name" value="Nucleotide-diphossugar_trans"/>
</dbReference>
<keyword evidence="3" id="KW-0328">Glycosyltransferase</keyword>
<comment type="cofactor">
    <cofactor evidence="1">
        <name>Mg(2+)</name>
        <dbReference type="ChEBI" id="CHEBI:18420"/>
    </cofactor>
</comment>
<dbReference type="Gene3D" id="3.90.550.10">
    <property type="entry name" value="Spore Coat Polysaccharide Biosynthesis Protein SpsA, Chain A"/>
    <property type="match status" value="1"/>
</dbReference>
<dbReference type="EMBL" id="LBQZ01000017">
    <property type="protein sequence ID" value="KKP88497.1"/>
    <property type="molecule type" value="Genomic_DNA"/>
</dbReference>
<dbReference type="GO" id="GO:0016757">
    <property type="term" value="F:glycosyltransferase activity"/>
    <property type="evidence" value="ECO:0007669"/>
    <property type="project" value="UniProtKB-KW"/>
</dbReference>